<dbReference type="AlphaFoldDB" id="A0A5A7UXQ6"/>
<evidence type="ECO:0000259" key="10">
    <source>
        <dbReference type="Pfam" id="PF26138"/>
    </source>
</evidence>
<comment type="caution">
    <text evidence="11">The sequence shown here is derived from an EMBL/GenBank/DDBJ whole genome shotgun (WGS) entry which is preliminary data.</text>
</comment>
<reference evidence="11 12" key="1">
    <citation type="submission" date="2019-08" db="EMBL/GenBank/DDBJ databases">
        <title>Draft genome sequences of two oriental melons (Cucumis melo L. var makuwa).</title>
        <authorList>
            <person name="Kwon S.-Y."/>
        </authorList>
    </citation>
    <scope>NUCLEOTIDE SEQUENCE [LARGE SCALE GENOMIC DNA]</scope>
    <source>
        <strain evidence="12">cv. SW 3</strain>
        <tissue evidence="11">Leaf</tissue>
    </source>
</reference>
<dbReference type="InterPro" id="IPR058353">
    <property type="entry name" value="DUF8040"/>
</dbReference>
<name>A0A5A7UXQ6_CUCMM</name>
<evidence type="ECO:0000256" key="6">
    <source>
        <dbReference type="ARBA" id="ARBA00022801"/>
    </source>
</evidence>
<evidence type="ECO:0000256" key="3">
    <source>
        <dbReference type="ARBA" id="ARBA00006958"/>
    </source>
</evidence>
<dbReference type="InterPro" id="IPR027806">
    <property type="entry name" value="HARBI1_dom"/>
</dbReference>
<organism evidence="11 12">
    <name type="scientific">Cucumis melo var. makuwa</name>
    <name type="common">Oriental melon</name>
    <dbReference type="NCBI Taxonomy" id="1194695"/>
    <lineage>
        <taxon>Eukaryota</taxon>
        <taxon>Viridiplantae</taxon>
        <taxon>Streptophyta</taxon>
        <taxon>Embryophyta</taxon>
        <taxon>Tracheophyta</taxon>
        <taxon>Spermatophyta</taxon>
        <taxon>Magnoliopsida</taxon>
        <taxon>eudicotyledons</taxon>
        <taxon>Gunneridae</taxon>
        <taxon>Pentapetalae</taxon>
        <taxon>rosids</taxon>
        <taxon>fabids</taxon>
        <taxon>Cucurbitales</taxon>
        <taxon>Cucurbitaceae</taxon>
        <taxon>Benincaseae</taxon>
        <taxon>Cucumis</taxon>
    </lineage>
</organism>
<gene>
    <name evidence="11" type="ORF">E6C27_scaffold22G005420</name>
</gene>
<feature type="region of interest" description="Disordered" evidence="8">
    <location>
        <begin position="289"/>
        <end position="327"/>
    </location>
</feature>
<evidence type="ECO:0000313" key="11">
    <source>
        <dbReference type="EMBL" id="KAA0060652.1"/>
    </source>
</evidence>
<dbReference type="GO" id="GO:0005634">
    <property type="term" value="C:nucleus"/>
    <property type="evidence" value="ECO:0007669"/>
    <property type="project" value="UniProtKB-SubCell"/>
</dbReference>
<dbReference type="Pfam" id="PF13359">
    <property type="entry name" value="DDE_Tnp_4"/>
    <property type="match status" value="1"/>
</dbReference>
<dbReference type="InterPro" id="IPR045249">
    <property type="entry name" value="HARBI1-like"/>
</dbReference>
<evidence type="ECO:0000256" key="1">
    <source>
        <dbReference type="ARBA" id="ARBA00001968"/>
    </source>
</evidence>
<dbReference type="STRING" id="1194695.A0A5A7UXQ6"/>
<evidence type="ECO:0000256" key="8">
    <source>
        <dbReference type="SAM" id="MobiDB-lite"/>
    </source>
</evidence>
<dbReference type="GO" id="GO:0004518">
    <property type="term" value="F:nuclease activity"/>
    <property type="evidence" value="ECO:0007669"/>
    <property type="project" value="UniProtKB-KW"/>
</dbReference>
<keyword evidence="7" id="KW-0539">Nucleus</keyword>
<proteinExistence type="inferred from homology"/>
<feature type="domain" description="DDE Tnp4" evidence="9">
    <location>
        <begin position="102"/>
        <end position="188"/>
    </location>
</feature>
<sequence>MDQRCFTILCTMLRTRGGLETTQYVDVEEMVAIFFHIVAHDVKNRVARRHFARSGETMSRHFNAVFNAVLRLHEIFLKQPDPVTHSCSHEKWQWFQNCLDALDGTHIKVNVSMIDRPRYRSRKGDITKNVHGVSSQNGEFIFVMPRWGGSTSYSRVLRDVVSLKVQKAGYYYLCDAGYPNAEGFLPLYRVEEGGWRVDNGTFNSGYLVQVQKLMKEKIPRSNIQVTLNLESRVNILKKQYTVIAEMMGRACNGFGCNEKRKCIEAEKFVFDDWTARDTEEDDMDINLEDFDIPNPHGLEPPSGEDMPSTPTSMTHDAGSSRPSKKRRSCLGDLMDTFRATKSLLPDLMMLHAFLDYPATWKYRKCMRILGRQP</sequence>
<evidence type="ECO:0000259" key="9">
    <source>
        <dbReference type="Pfam" id="PF13359"/>
    </source>
</evidence>
<comment type="similarity">
    <text evidence="3">Belongs to the HARBI1 family.</text>
</comment>
<accession>A0A5A7UXQ6</accession>
<feature type="domain" description="DUF8040" evidence="10">
    <location>
        <begin position="1"/>
        <end position="70"/>
    </location>
</feature>
<dbReference type="Proteomes" id="UP000321393">
    <property type="component" value="Unassembled WGS sequence"/>
</dbReference>
<evidence type="ECO:0000256" key="2">
    <source>
        <dbReference type="ARBA" id="ARBA00004123"/>
    </source>
</evidence>
<dbReference type="Pfam" id="PF26138">
    <property type="entry name" value="DUF8040"/>
    <property type="match status" value="1"/>
</dbReference>
<dbReference type="EMBL" id="SSTE01005668">
    <property type="protein sequence ID" value="KAA0060652.1"/>
    <property type="molecule type" value="Genomic_DNA"/>
</dbReference>
<evidence type="ECO:0000256" key="7">
    <source>
        <dbReference type="ARBA" id="ARBA00023242"/>
    </source>
</evidence>
<protein>
    <submittedName>
        <fullName evidence="11">Nuclease HARBI1</fullName>
    </submittedName>
</protein>
<evidence type="ECO:0000256" key="4">
    <source>
        <dbReference type="ARBA" id="ARBA00022722"/>
    </source>
</evidence>
<dbReference type="PANTHER" id="PTHR22930:SF293">
    <property type="entry name" value="PROTEIN ALP1-LIKE"/>
    <property type="match status" value="1"/>
</dbReference>
<keyword evidence="4" id="KW-0540">Nuclease</keyword>
<dbReference type="GO" id="GO:0046872">
    <property type="term" value="F:metal ion binding"/>
    <property type="evidence" value="ECO:0007669"/>
    <property type="project" value="UniProtKB-KW"/>
</dbReference>
<keyword evidence="6" id="KW-0378">Hydrolase</keyword>
<dbReference type="OrthoDB" id="1851308at2759"/>
<dbReference type="PANTHER" id="PTHR22930">
    <property type="match status" value="1"/>
</dbReference>
<keyword evidence="5" id="KW-0479">Metal-binding</keyword>
<dbReference type="GO" id="GO:0016787">
    <property type="term" value="F:hydrolase activity"/>
    <property type="evidence" value="ECO:0007669"/>
    <property type="project" value="UniProtKB-KW"/>
</dbReference>
<comment type="cofactor">
    <cofactor evidence="1">
        <name>a divalent metal cation</name>
        <dbReference type="ChEBI" id="CHEBI:60240"/>
    </cofactor>
</comment>
<comment type="subcellular location">
    <subcellularLocation>
        <location evidence="2">Nucleus</location>
    </subcellularLocation>
</comment>
<evidence type="ECO:0000256" key="5">
    <source>
        <dbReference type="ARBA" id="ARBA00022723"/>
    </source>
</evidence>
<evidence type="ECO:0000313" key="12">
    <source>
        <dbReference type="Proteomes" id="UP000321393"/>
    </source>
</evidence>